<keyword evidence="9" id="KW-0444">Lipid biosynthesis</keyword>
<dbReference type="GO" id="GO:0016024">
    <property type="term" value="P:CDP-diacylglycerol biosynthetic process"/>
    <property type="evidence" value="ECO:0007669"/>
    <property type="project" value="UniProtKB-UniPathway"/>
</dbReference>
<evidence type="ECO:0000256" key="13">
    <source>
        <dbReference type="ARBA" id="ARBA00022989"/>
    </source>
</evidence>
<protein>
    <recommendedName>
        <fullName evidence="7 18">Phosphatidate cytidylyltransferase</fullName>
        <ecNumber evidence="6 18">2.7.7.41</ecNumber>
    </recommendedName>
</protein>
<dbReference type="PANTHER" id="PTHR46382:SF1">
    <property type="entry name" value="PHOSPHATIDATE CYTIDYLYLTRANSFERASE"/>
    <property type="match status" value="1"/>
</dbReference>
<evidence type="ECO:0000313" key="20">
    <source>
        <dbReference type="EMBL" id="SFP38751.1"/>
    </source>
</evidence>
<gene>
    <name evidence="20" type="ORF">SAMN04488241_101305</name>
</gene>
<feature type="transmembrane region" description="Helical" evidence="19">
    <location>
        <begin position="97"/>
        <end position="112"/>
    </location>
</feature>
<evidence type="ECO:0000256" key="3">
    <source>
        <dbReference type="ARBA" id="ARBA00005119"/>
    </source>
</evidence>
<dbReference type="Pfam" id="PF01148">
    <property type="entry name" value="CTP_transf_1"/>
    <property type="match status" value="1"/>
</dbReference>
<keyword evidence="11 18" id="KW-0812">Transmembrane</keyword>
<dbReference type="GO" id="GO:0005886">
    <property type="term" value="C:plasma membrane"/>
    <property type="evidence" value="ECO:0007669"/>
    <property type="project" value="UniProtKB-SubCell"/>
</dbReference>
<keyword evidence="14" id="KW-0443">Lipid metabolism</keyword>
<dbReference type="UniPathway" id="UPA00557">
    <property type="reaction ID" value="UER00614"/>
</dbReference>
<comment type="pathway">
    <text evidence="3 18">Phospholipid metabolism; CDP-diacylglycerol biosynthesis; CDP-diacylglycerol from sn-glycerol 3-phosphate: step 3/3.</text>
</comment>
<evidence type="ECO:0000313" key="21">
    <source>
        <dbReference type="Proteomes" id="UP000199586"/>
    </source>
</evidence>
<evidence type="ECO:0000256" key="19">
    <source>
        <dbReference type="SAM" id="Phobius"/>
    </source>
</evidence>
<evidence type="ECO:0000256" key="9">
    <source>
        <dbReference type="ARBA" id="ARBA00022516"/>
    </source>
</evidence>
<evidence type="ECO:0000256" key="17">
    <source>
        <dbReference type="ARBA" id="ARBA00023264"/>
    </source>
</evidence>
<dbReference type="EC" id="2.7.7.41" evidence="6 18"/>
<keyword evidence="21" id="KW-1185">Reference proteome</keyword>
<dbReference type="PROSITE" id="PS01315">
    <property type="entry name" value="CDS"/>
    <property type="match status" value="1"/>
</dbReference>
<evidence type="ECO:0000256" key="14">
    <source>
        <dbReference type="ARBA" id="ARBA00023098"/>
    </source>
</evidence>
<dbReference type="STRING" id="634430.SAMN04488241_101305"/>
<feature type="transmembrane region" description="Helical" evidence="19">
    <location>
        <begin position="184"/>
        <end position="201"/>
    </location>
</feature>
<evidence type="ECO:0000256" key="11">
    <source>
        <dbReference type="ARBA" id="ARBA00022692"/>
    </source>
</evidence>
<proteinExistence type="inferred from homology"/>
<organism evidence="20 21">
    <name type="scientific">Sphingomonas rubra</name>
    <dbReference type="NCBI Taxonomy" id="634430"/>
    <lineage>
        <taxon>Bacteria</taxon>
        <taxon>Pseudomonadati</taxon>
        <taxon>Pseudomonadota</taxon>
        <taxon>Alphaproteobacteria</taxon>
        <taxon>Sphingomonadales</taxon>
        <taxon>Sphingomonadaceae</taxon>
        <taxon>Sphingomonas</taxon>
    </lineage>
</organism>
<comment type="catalytic activity">
    <reaction evidence="1 18">
        <text>a 1,2-diacyl-sn-glycero-3-phosphate + CTP + H(+) = a CDP-1,2-diacyl-sn-glycerol + diphosphate</text>
        <dbReference type="Rhea" id="RHEA:16229"/>
        <dbReference type="ChEBI" id="CHEBI:15378"/>
        <dbReference type="ChEBI" id="CHEBI:33019"/>
        <dbReference type="ChEBI" id="CHEBI:37563"/>
        <dbReference type="ChEBI" id="CHEBI:58332"/>
        <dbReference type="ChEBI" id="CHEBI:58608"/>
        <dbReference type="EC" id="2.7.7.41"/>
    </reaction>
</comment>
<dbReference type="PANTHER" id="PTHR46382">
    <property type="entry name" value="PHOSPHATIDATE CYTIDYLYLTRANSFERASE"/>
    <property type="match status" value="1"/>
</dbReference>
<comment type="subcellular location">
    <subcellularLocation>
        <location evidence="2">Cell membrane</location>
        <topology evidence="2">Multi-pass membrane protein</topology>
    </subcellularLocation>
</comment>
<evidence type="ECO:0000256" key="18">
    <source>
        <dbReference type="RuleBase" id="RU003938"/>
    </source>
</evidence>
<evidence type="ECO:0000256" key="6">
    <source>
        <dbReference type="ARBA" id="ARBA00012487"/>
    </source>
</evidence>
<evidence type="ECO:0000256" key="5">
    <source>
        <dbReference type="ARBA" id="ARBA00010185"/>
    </source>
</evidence>
<dbReference type="Proteomes" id="UP000199586">
    <property type="component" value="Unassembled WGS sequence"/>
</dbReference>
<comment type="pathway">
    <text evidence="4">Lipid metabolism.</text>
</comment>
<comment type="similarity">
    <text evidence="5 18">Belongs to the CDS family.</text>
</comment>
<keyword evidence="12 18" id="KW-0548">Nucleotidyltransferase</keyword>
<evidence type="ECO:0000256" key="8">
    <source>
        <dbReference type="ARBA" id="ARBA00022475"/>
    </source>
</evidence>
<keyword evidence="16" id="KW-0594">Phospholipid biosynthesis</keyword>
<dbReference type="InterPro" id="IPR000374">
    <property type="entry name" value="PC_trans"/>
</dbReference>
<evidence type="ECO:0000256" key="7">
    <source>
        <dbReference type="ARBA" id="ARBA00019373"/>
    </source>
</evidence>
<dbReference type="EMBL" id="FOXP01000001">
    <property type="protein sequence ID" value="SFP38751.1"/>
    <property type="molecule type" value="Genomic_DNA"/>
</dbReference>
<keyword evidence="13 19" id="KW-1133">Transmembrane helix</keyword>
<keyword evidence="17" id="KW-1208">Phospholipid metabolism</keyword>
<name>A0A1I5PYH9_9SPHN</name>
<evidence type="ECO:0000256" key="10">
    <source>
        <dbReference type="ARBA" id="ARBA00022679"/>
    </source>
</evidence>
<dbReference type="GO" id="GO:0004605">
    <property type="term" value="F:phosphatidate cytidylyltransferase activity"/>
    <property type="evidence" value="ECO:0007669"/>
    <property type="project" value="UniProtKB-EC"/>
</dbReference>
<evidence type="ECO:0000256" key="4">
    <source>
        <dbReference type="ARBA" id="ARBA00005189"/>
    </source>
</evidence>
<evidence type="ECO:0000256" key="16">
    <source>
        <dbReference type="ARBA" id="ARBA00023209"/>
    </source>
</evidence>
<sequence>MTPEAPLRTPDAKFRTPSNLRLRMIASIAMISVAIAALLMGDIVFWLLTVVAALFMMAEWAELSGATPREKRMGQFALSVPLATMAPTWLIIEARPFFTLGLIAAATFFLLITTNKRQLGLGVVYCGVPVLALVTLRALPNGLLLALWALALVWATDIGAFFAGRTIGGPKLAPAISPAKTWSGLFGGILLATLLAFGLYASDGLPLHLFLATPFLAVLAQGGDLFESALKRRAGVKDSGGVLPGHGGVLDRLDGVVPVAPVAALLVFLPFS</sequence>
<keyword evidence="10 18" id="KW-0808">Transferase</keyword>
<evidence type="ECO:0000256" key="2">
    <source>
        <dbReference type="ARBA" id="ARBA00004651"/>
    </source>
</evidence>
<evidence type="ECO:0000256" key="1">
    <source>
        <dbReference type="ARBA" id="ARBA00001698"/>
    </source>
</evidence>
<reference evidence="20 21" key="1">
    <citation type="submission" date="2016-10" db="EMBL/GenBank/DDBJ databases">
        <authorList>
            <person name="de Groot N.N."/>
        </authorList>
    </citation>
    <scope>NUCLEOTIDE SEQUENCE [LARGE SCALE GENOMIC DNA]</scope>
    <source>
        <strain evidence="20 21">CGMCC 1.9113</strain>
    </source>
</reference>
<feature type="transmembrane region" description="Helical" evidence="19">
    <location>
        <begin position="119"/>
        <end position="139"/>
    </location>
</feature>
<accession>A0A1I5PYH9</accession>
<evidence type="ECO:0000256" key="15">
    <source>
        <dbReference type="ARBA" id="ARBA00023136"/>
    </source>
</evidence>
<keyword evidence="8" id="KW-1003">Cell membrane</keyword>
<dbReference type="AlphaFoldDB" id="A0A1I5PYH9"/>
<feature type="transmembrane region" description="Helical" evidence="19">
    <location>
        <begin position="20"/>
        <end position="37"/>
    </location>
</feature>
<evidence type="ECO:0000256" key="12">
    <source>
        <dbReference type="ARBA" id="ARBA00022695"/>
    </source>
</evidence>
<keyword evidence="15 19" id="KW-0472">Membrane</keyword>
<feature type="transmembrane region" description="Helical" evidence="19">
    <location>
        <begin position="145"/>
        <end position="163"/>
    </location>
</feature>